<feature type="transmembrane region" description="Helical" evidence="6">
    <location>
        <begin position="456"/>
        <end position="473"/>
    </location>
</feature>
<evidence type="ECO:0000313" key="8">
    <source>
        <dbReference type="Proteomes" id="UP000279029"/>
    </source>
</evidence>
<evidence type="ECO:0000256" key="5">
    <source>
        <dbReference type="ARBA" id="ARBA00023136"/>
    </source>
</evidence>
<organism evidence="7 8">
    <name type="scientific">Petrocella atlantisensis</name>
    <dbReference type="NCBI Taxonomy" id="2173034"/>
    <lineage>
        <taxon>Bacteria</taxon>
        <taxon>Bacillati</taxon>
        <taxon>Bacillota</taxon>
        <taxon>Clostridia</taxon>
        <taxon>Lachnospirales</taxon>
        <taxon>Vallitaleaceae</taxon>
        <taxon>Petrocella</taxon>
    </lineage>
</organism>
<keyword evidence="8" id="KW-1185">Reference proteome</keyword>
<name>A0A3P7NTI3_9FIRM</name>
<keyword evidence="5 6" id="KW-0472">Membrane</keyword>
<feature type="transmembrane region" description="Helical" evidence="6">
    <location>
        <begin position="83"/>
        <end position="106"/>
    </location>
</feature>
<dbReference type="AlphaFoldDB" id="A0A3P7NTI3"/>
<reference evidence="7 8" key="1">
    <citation type="submission" date="2018-09" db="EMBL/GenBank/DDBJ databases">
        <authorList>
            <person name="Postec A."/>
        </authorList>
    </citation>
    <scope>NUCLEOTIDE SEQUENCE [LARGE SCALE GENOMIC DNA]</scope>
    <source>
        <strain evidence="7">70B-A</strain>
    </source>
</reference>
<feature type="transmembrane region" description="Helical" evidence="6">
    <location>
        <begin position="301"/>
        <end position="324"/>
    </location>
</feature>
<dbReference type="InterPro" id="IPR050833">
    <property type="entry name" value="Poly_Biosynth_Transport"/>
</dbReference>
<feature type="transmembrane region" description="Helical" evidence="6">
    <location>
        <begin position="153"/>
        <end position="173"/>
    </location>
</feature>
<dbReference type="GO" id="GO:0005886">
    <property type="term" value="C:plasma membrane"/>
    <property type="evidence" value="ECO:0007669"/>
    <property type="project" value="UniProtKB-SubCell"/>
</dbReference>
<dbReference type="InterPro" id="IPR002797">
    <property type="entry name" value="Polysacc_synth"/>
</dbReference>
<protein>
    <recommendedName>
        <fullName evidence="9">Polysaccharide biosynthesis protein C-terminal domain-containing protein</fullName>
    </recommendedName>
</protein>
<dbReference type="EMBL" id="LR130778">
    <property type="protein sequence ID" value="VDN46165.1"/>
    <property type="molecule type" value="Genomic_DNA"/>
</dbReference>
<feature type="transmembrane region" description="Helical" evidence="6">
    <location>
        <begin position="423"/>
        <end position="444"/>
    </location>
</feature>
<comment type="subcellular location">
    <subcellularLocation>
        <location evidence="1">Cell membrane</location>
        <topology evidence="1">Multi-pass membrane protein</topology>
    </subcellularLocation>
</comment>
<feature type="transmembrane region" description="Helical" evidence="6">
    <location>
        <begin position="330"/>
        <end position="353"/>
    </location>
</feature>
<dbReference type="Pfam" id="PF01943">
    <property type="entry name" value="Polysacc_synt"/>
    <property type="match status" value="1"/>
</dbReference>
<evidence type="ECO:0008006" key="9">
    <source>
        <dbReference type="Google" id="ProtNLM"/>
    </source>
</evidence>
<evidence type="ECO:0000256" key="1">
    <source>
        <dbReference type="ARBA" id="ARBA00004651"/>
    </source>
</evidence>
<dbReference type="KEGG" id="cbar:PATL70BA_0319"/>
<feature type="transmembrane region" description="Helical" evidence="6">
    <location>
        <begin position="391"/>
        <end position="411"/>
    </location>
</feature>
<dbReference type="PANTHER" id="PTHR30250:SF11">
    <property type="entry name" value="O-ANTIGEN TRANSPORTER-RELATED"/>
    <property type="match status" value="1"/>
</dbReference>
<evidence type="ECO:0000256" key="4">
    <source>
        <dbReference type="ARBA" id="ARBA00022989"/>
    </source>
</evidence>
<proteinExistence type="predicted"/>
<feature type="transmembrane region" description="Helical" evidence="6">
    <location>
        <begin position="12"/>
        <end position="32"/>
    </location>
</feature>
<feature type="transmembrane region" description="Helical" evidence="6">
    <location>
        <begin position="365"/>
        <end position="385"/>
    </location>
</feature>
<evidence type="ECO:0000256" key="3">
    <source>
        <dbReference type="ARBA" id="ARBA00022692"/>
    </source>
</evidence>
<evidence type="ECO:0000256" key="2">
    <source>
        <dbReference type="ARBA" id="ARBA00022475"/>
    </source>
</evidence>
<dbReference type="Proteomes" id="UP000279029">
    <property type="component" value="Chromosome"/>
</dbReference>
<evidence type="ECO:0000313" key="7">
    <source>
        <dbReference type="EMBL" id="VDN46165.1"/>
    </source>
</evidence>
<feature type="transmembrane region" description="Helical" evidence="6">
    <location>
        <begin position="112"/>
        <end position="133"/>
    </location>
</feature>
<feature type="transmembrane region" description="Helical" evidence="6">
    <location>
        <begin position="44"/>
        <end position="71"/>
    </location>
</feature>
<dbReference type="OrthoDB" id="3249502at2"/>
<keyword evidence="3 6" id="KW-0812">Transmembrane</keyword>
<keyword evidence="4 6" id="KW-1133">Transmembrane helix</keyword>
<evidence type="ECO:0000256" key="6">
    <source>
        <dbReference type="SAM" id="Phobius"/>
    </source>
</evidence>
<dbReference type="RefSeq" id="WP_125135724.1">
    <property type="nucleotide sequence ID" value="NZ_LR130778.1"/>
</dbReference>
<feature type="transmembrane region" description="Helical" evidence="6">
    <location>
        <begin position="179"/>
        <end position="198"/>
    </location>
</feature>
<accession>A0A3P7NTI3</accession>
<gene>
    <name evidence="7" type="ORF">PATL70BA_0319</name>
</gene>
<keyword evidence="2" id="KW-1003">Cell membrane</keyword>
<sequence>MTEKKKVLENSVFYIFSAMLIQAVGFLLLPIYTRFMTPDDFGIISLINGFVAVFTFIVAFSLYSAAVRFYADFKDDHGQLKKLYSTLVTFIILSNIVFFLFCLLFRNQIAKWMFDGVVFFPIVFLAILLLVFVSLHSLHQSIMQGRQQGKKLVIVNLIVFGLTVVLKILFVVVFRYGAVGFLLAQLIINGLYFFYMIYDLRREDLFSFGLDRKILKKTLTYSIPLMPHNLSTRIASLISRVLINQSGTLALVGLYSISMQFASLIDMVQTSVNKAFQPWFFITMNNQDEHSKIEIVKLSDFLLILYSIIYMGVGLFSQEIIMIVTSERYYMSWTIIPVLVIGFSIKSIYYFYVNVVMYYKAATKKLFIATLTGSLADILIAYLLIPLLGSFGAALSFILAKFIVVAIVVYLSRQFDSIGYSVLRMMGVILPSLGFMFIGLYFSYTKYISSFYWMNLMYKILILFIYLGYIYFINRTTINKTIQSGQLKKMLQSKKKNVIIDEEERINEEN</sequence>
<dbReference type="PANTHER" id="PTHR30250">
    <property type="entry name" value="PST FAMILY PREDICTED COLANIC ACID TRANSPORTER"/>
    <property type="match status" value="1"/>
</dbReference>